<feature type="region of interest" description="Disordered" evidence="1">
    <location>
        <begin position="362"/>
        <end position="384"/>
    </location>
</feature>
<sequence>MTSAAWTYGPLLFGAALALMLSGIVAVQCIIFFKLYPDESRLKRGMVAVVWLLDLTQSAFILATLVHFFVTHFGNQTVLLLIPWSVALTILLTAIQTYVVHMFYAQKILLTGKNWYVAGPIIVLATLRLVAATASTIEMLCLGHWLPFIQPNPAARFDPHFLFTTGLSLSAGTDALITLCLCYYLRKVRKLSNSSVMNGVLDTLTLYTLENGFITSLTTIAALVFWLTKPETTLALSLHFVIGKLYPNSLLILLNTRKELREMHAGDPGVHVDPLAHYYTQFPHRAPRMRGLSHSHHTGVGVGVGAGTGVGAQLEYTPSREPLVAAPTRAAMAMDQQPQSYRPAFKIMRPVQVKVERTVDVNRTSMATTSDGHEWRQPQPRSWRSHRAIHWPGLP</sequence>
<feature type="transmembrane region" description="Helical" evidence="2">
    <location>
        <begin position="48"/>
        <end position="70"/>
    </location>
</feature>
<comment type="caution">
    <text evidence="4">The sequence shown here is derived from an EMBL/GenBank/DDBJ whole genome shotgun (WGS) entry which is preliminary data.</text>
</comment>
<proteinExistence type="predicted"/>
<dbReference type="EMBL" id="JARKIF010000010">
    <property type="protein sequence ID" value="KAJ7629054.1"/>
    <property type="molecule type" value="Genomic_DNA"/>
</dbReference>
<evidence type="ECO:0000256" key="2">
    <source>
        <dbReference type="SAM" id="Phobius"/>
    </source>
</evidence>
<feature type="transmembrane region" description="Helical" evidence="2">
    <location>
        <begin position="234"/>
        <end position="254"/>
    </location>
</feature>
<evidence type="ECO:0000256" key="1">
    <source>
        <dbReference type="SAM" id="MobiDB-lite"/>
    </source>
</evidence>
<dbReference type="AlphaFoldDB" id="A0AAD7BS81"/>
<organism evidence="4 5">
    <name type="scientific">Roridomyces roridus</name>
    <dbReference type="NCBI Taxonomy" id="1738132"/>
    <lineage>
        <taxon>Eukaryota</taxon>
        <taxon>Fungi</taxon>
        <taxon>Dikarya</taxon>
        <taxon>Basidiomycota</taxon>
        <taxon>Agaricomycotina</taxon>
        <taxon>Agaricomycetes</taxon>
        <taxon>Agaricomycetidae</taxon>
        <taxon>Agaricales</taxon>
        <taxon>Marasmiineae</taxon>
        <taxon>Mycenaceae</taxon>
        <taxon>Roridomyces</taxon>
    </lineage>
</organism>
<keyword evidence="2" id="KW-1133">Transmembrane helix</keyword>
<feature type="transmembrane region" description="Helical" evidence="2">
    <location>
        <begin position="82"/>
        <end position="104"/>
    </location>
</feature>
<name>A0AAD7BS81_9AGAR</name>
<evidence type="ECO:0000313" key="4">
    <source>
        <dbReference type="EMBL" id="KAJ7629054.1"/>
    </source>
</evidence>
<feature type="domain" description="DUF6534" evidence="3">
    <location>
        <begin position="170"/>
        <end position="258"/>
    </location>
</feature>
<dbReference type="Pfam" id="PF20152">
    <property type="entry name" value="DUF6534"/>
    <property type="match status" value="1"/>
</dbReference>
<dbReference type="Proteomes" id="UP001221142">
    <property type="component" value="Unassembled WGS sequence"/>
</dbReference>
<gene>
    <name evidence="4" type="ORF">FB45DRAFT_48006</name>
</gene>
<keyword evidence="2" id="KW-0812">Transmembrane</keyword>
<dbReference type="PANTHER" id="PTHR40465:SF1">
    <property type="entry name" value="DUF6534 DOMAIN-CONTAINING PROTEIN"/>
    <property type="match status" value="1"/>
</dbReference>
<protein>
    <recommendedName>
        <fullName evidence="3">DUF6534 domain-containing protein</fullName>
    </recommendedName>
</protein>
<feature type="transmembrane region" description="Helical" evidence="2">
    <location>
        <begin position="12"/>
        <end position="36"/>
    </location>
</feature>
<keyword evidence="5" id="KW-1185">Reference proteome</keyword>
<evidence type="ECO:0000259" key="3">
    <source>
        <dbReference type="Pfam" id="PF20152"/>
    </source>
</evidence>
<keyword evidence="2" id="KW-0472">Membrane</keyword>
<feature type="transmembrane region" description="Helical" evidence="2">
    <location>
        <begin position="160"/>
        <end position="185"/>
    </location>
</feature>
<dbReference type="PANTHER" id="PTHR40465">
    <property type="entry name" value="CHROMOSOME 1, WHOLE GENOME SHOTGUN SEQUENCE"/>
    <property type="match status" value="1"/>
</dbReference>
<feature type="transmembrane region" description="Helical" evidence="2">
    <location>
        <begin position="206"/>
        <end position="228"/>
    </location>
</feature>
<dbReference type="InterPro" id="IPR045339">
    <property type="entry name" value="DUF6534"/>
</dbReference>
<evidence type="ECO:0000313" key="5">
    <source>
        <dbReference type="Proteomes" id="UP001221142"/>
    </source>
</evidence>
<reference evidence="4" key="1">
    <citation type="submission" date="2023-03" db="EMBL/GenBank/DDBJ databases">
        <title>Massive genome expansion in bonnet fungi (Mycena s.s.) driven by repeated elements and novel gene families across ecological guilds.</title>
        <authorList>
            <consortium name="Lawrence Berkeley National Laboratory"/>
            <person name="Harder C.B."/>
            <person name="Miyauchi S."/>
            <person name="Viragh M."/>
            <person name="Kuo A."/>
            <person name="Thoen E."/>
            <person name="Andreopoulos B."/>
            <person name="Lu D."/>
            <person name="Skrede I."/>
            <person name="Drula E."/>
            <person name="Henrissat B."/>
            <person name="Morin E."/>
            <person name="Kohler A."/>
            <person name="Barry K."/>
            <person name="LaButti K."/>
            <person name="Morin E."/>
            <person name="Salamov A."/>
            <person name="Lipzen A."/>
            <person name="Mereny Z."/>
            <person name="Hegedus B."/>
            <person name="Baldrian P."/>
            <person name="Stursova M."/>
            <person name="Weitz H."/>
            <person name="Taylor A."/>
            <person name="Grigoriev I.V."/>
            <person name="Nagy L.G."/>
            <person name="Martin F."/>
            <person name="Kauserud H."/>
        </authorList>
    </citation>
    <scope>NUCLEOTIDE SEQUENCE</scope>
    <source>
        <strain evidence="4">9284</strain>
    </source>
</reference>
<accession>A0AAD7BS81</accession>
<feature type="transmembrane region" description="Helical" evidence="2">
    <location>
        <begin position="116"/>
        <end position="140"/>
    </location>
</feature>